<feature type="region of interest" description="Disordered" evidence="1">
    <location>
        <begin position="81"/>
        <end position="100"/>
    </location>
</feature>
<organism evidence="3 4">
    <name type="scientific">Methylopila musalis</name>
    <dbReference type="NCBI Taxonomy" id="1134781"/>
    <lineage>
        <taxon>Bacteria</taxon>
        <taxon>Pseudomonadati</taxon>
        <taxon>Pseudomonadota</taxon>
        <taxon>Alphaproteobacteria</taxon>
        <taxon>Hyphomicrobiales</taxon>
        <taxon>Methylopilaceae</taxon>
        <taxon>Methylopila</taxon>
    </lineage>
</organism>
<comment type="caution">
    <text evidence="3">The sequence shown here is derived from an EMBL/GenBank/DDBJ whole genome shotgun (WGS) entry which is preliminary data.</text>
</comment>
<dbReference type="Proteomes" id="UP001597171">
    <property type="component" value="Unassembled WGS sequence"/>
</dbReference>
<evidence type="ECO:0000256" key="2">
    <source>
        <dbReference type="SAM" id="SignalP"/>
    </source>
</evidence>
<keyword evidence="2" id="KW-0732">Signal</keyword>
<reference evidence="4" key="1">
    <citation type="journal article" date="2019" name="Int. J. Syst. Evol. Microbiol.">
        <title>The Global Catalogue of Microorganisms (GCM) 10K type strain sequencing project: providing services to taxonomists for standard genome sequencing and annotation.</title>
        <authorList>
            <consortium name="The Broad Institute Genomics Platform"/>
            <consortium name="The Broad Institute Genome Sequencing Center for Infectious Disease"/>
            <person name="Wu L."/>
            <person name="Ma J."/>
        </authorList>
    </citation>
    <scope>NUCLEOTIDE SEQUENCE [LARGE SCALE GENOMIC DNA]</scope>
    <source>
        <strain evidence="4">CCUG 61696</strain>
    </source>
</reference>
<gene>
    <name evidence="3" type="ORF">ACFQ4O_12495</name>
</gene>
<evidence type="ECO:0000256" key="1">
    <source>
        <dbReference type="SAM" id="MobiDB-lite"/>
    </source>
</evidence>
<dbReference type="RefSeq" id="WP_378776025.1">
    <property type="nucleotide sequence ID" value="NZ_JBHTMX010000126.1"/>
</dbReference>
<dbReference type="EMBL" id="JBHTMX010000126">
    <property type="protein sequence ID" value="MFD1332816.1"/>
    <property type="molecule type" value="Genomic_DNA"/>
</dbReference>
<keyword evidence="4" id="KW-1185">Reference proteome</keyword>
<feature type="chain" id="PRO_5045300294" evidence="2">
    <location>
        <begin position="25"/>
        <end position="100"/>
    </location>
</feature>
<accession>A0ABW3Z915</accession>
<evidence type="ECO:0000313" key="3">
    <source>
        <dbReference type="EMBL" id="MFD1332816.1"/>
    </source>
</evidence>
<evidence type="ECO:0000313" key="4">
    <source>
        <dbReference type="Proteomes" id="UP001597171"/>
    </source>
</evidence>
<protein>
    <submittedName>
        <fullName evidence="3">Uncharacterized protein</fullName>
    </submittedName>
</protein>
<sequence>MKTVLLSCGVALGLGLCAAAPASAAPWTRAAPLAAPVVVSDVACRTVVRRVVRPNGTVRMERTRTCTETRRPVYRERRVYRDRPQYRPAPRPGVTIRVNP</sequence>
<name>A0ABW3Z915_9HYPH</name>
<proteinExistence type="predicted"/>
<feature type="signal peptide" evidence="2">
    <location>
        <begin position="1"/>
        <end position="24"/>
    </location>
</feature>